<reference evidence="2 3" key="1">
    <citation type="submission" date="2017-03" db="EMBL/GenBank/DDBJ databases">
        <authorList>
            <person name="Afonso C.L."/>
            <person name="Miller P.J."/>
            <person name="Scott M.A."/>
            <person name="Spackman E."/>
            <person name="Goraichik I."/>
            <person name="Dimitrov K.M."/>
            <person name="Suarez D.L."/>
            <person name="Swayne D.E."/>
        </authorList>
    </citation>
    <scope>NUCLEOTIDE SEQUENCE [LARGE SCALE GENOMIC DNA]</scope>
    <source>
        <strain evidence="2 3">DNF00076</strain>
    </source>
</reference>
<keyword evidence="1" id="KW-1133">Transmembrane helix</keyword>
<evidence type="ECO:0000256" key="1">
    <source>
        <dbReference type="SAM" id="Phobius"/>
    </source>
</evidence>
<accession>A0A2K0XHQ9</accession>
<comment type="caution">
    <text evidence="2">The sequence shown here is derived from an EMBL/GenBank/DDBJ whole genome shotgun (WGS) entry which is preliminary data.</text>
</comment>
<organism evidence="2 3">
    <name type="scientific">Hoylesella timonensis</name>
    <dbReference type="NCBI Taxonomy" id="386414"/>
    <lineage>
        <taxon>Bacteria</taxon>
        <taxon>Pseudomonadati</taxon>
        <taxon>Bacteroidota</taxon>
        <taxon>Bacteroidia</taxon>
        <taxon>Bacteroidales</taxon>
        <taxon>Prevotellaceae</taxon>
        <taxon>Hoylesella</taxon>
    </lineage>
</organism>
<keyword evidence="1" id="KW-0472">Membrane</keyword>
<proteinExistence type="predicted"/>
<sequence length="91" mass="10112">MKTLSIQKNKTVSVFENANKWWNTKNAFFSMLTGEKFSNREVVLTHLILMAFCAGIVCAETLPSVSILAIAVSAVCVRFLNQKDNNANITD</sequence>
<evidence type="ECO:0000313" key="3">
    <source>
        <dbReference type="Proteomes" id="UP000236634"/>
    </source>
</evidence>
<feature type="transmembrane region" description="Helical" evidence="1">
    <location>
        <begin position="47"/>
        <end position="80"/>
    </location>
</feature>
<dbReference type="Proteomes" id="UP000236634">
    <property type="component" value="Unassembled WGS sequence"/>
</dbReference>
<name>A0A2K0XHQ9_9BACT</name>
<dbReference type="EMBL" id="NBAX01000006">
    <property type="protein sequence ID" value="PNP94066.1"/>
    <property type="molecule type" value="Genomic_DNA"/>
</dbReference>
<dbReference type="RefSeq" id="WP_103003488.1">
    <property type="nucleotide sequence ID" value="NZ_NBAX01000006.1"/>
</dbReference>
<protein>
    <submittedName>
        <fullName evidence="2">Uncharacterized protein</fullName>
    </submittedName>
</protein>
<dbReference type="AlphaFoldDB" id="A0A2K0XHQ9"/>
<evidence type="ECO:0000313" key="2">
    <source>
        <dbReference type="EMBL" id="PNP94066.1"/>
    </source>
</evidence>
<gene>
    <name evidence="2" type="ORF">BFS16_07740</name>
</gene>
<keyword evidence="1" id="KW-0812">Transmembrane</keyword>